<protein>
    <submittedName>
        <fullName evidence="2">Uncharacterized protein</fullName>
    </submittedName>
</protein>
<dbReference type="EMBL" id="VFQC01000001">
    <property type="protein sequence ID" value="TQN31067.1"/>
    <property type="molecule type" value="Genomic_DNA"/>
</dbReference>
<name>A0A543NGT7_9ACTN</name>
<gene>
    <name evidence="2" type="ORF">FHX37_0956</name>
</gene>
<organism evidence="2 3">
    <name type="scientific">Haloactinospora alba</name>
    <dbReference type="NCBI Taxonomy" id="405555"/>
    <lineage>
        <taxon>Bacteria</taxon>
        <taxon>Bacillati</taxon>
        <taxon>Actinomycetota</taxon>
        <taxon>Actinomycetes</taxon>
        <taxon>Streptosporangiales</taxon>
        <taxon>Nocardiopsidaceae</taxon>
        <taxon>Haloactinospora</taxon>
    </lineage>
</organism>
<evidence type="ECO:0000313" key="2">
    <source>
        <dbReference type="EMBL" id="TQN31067.1"/>
    </source>
</evidence>
<evidence type="ECO:0000256" key="1">
    <source>
        <dbReference type="SAM" id="MobiDB-lite"/>
    </source>
</evidence>
<sequence>MATFHPGQQPHRAVRGRRHVPGPGPAAPRRTRQALLPEAGGAARYTLPVRAHDPECARGEAAGGPPGPHSATSRDRRKPREHHPAPAVGFHSGNPVRTVVPPRERAGTRTDRVAACVTDSGTRTASNGTGHGTRHHVRLLQRADGHTYTRKEDGASSPV</sequence>
<accession>A0A543NGT7</accession>
<feature type="region of interest" description="Disordered" evidence="1">
    <location>
        <begin position="1"/>
        <end position="136"/>
    </location>
</feature>
<evidence type="ECO:0000313" key="3">
    <source>
        <dbReference type="Proteomes" id="UP000317422"/>
    </source>
</evidence>
<proteinExistence type="predicted"/>
<feature type="compositionally biased region" description="Basic and acidic residues" evidence="1">
    <location>
        <begin position="102"/>
        <end position="112"/>
    </location>
</feature>
<keyword evidence="3" id="KW-1185">Reference proteome</keyword>
<dbReference type="AlphaFoldDB" id="A0A543NGT7"/>
<feature type="compositionally biased region" description="Polar residues" evidence="1">
    <location>
        <begin position="119"/>
        <end position="128"/>
    </location>
</feature>
<comment type="caution">
    <text evidence="2">The sequence shown here is derived from an EMBL/GenBank/DDBJ whole genome shotgun (WGS) entry which is preliminary data.</text>
</comment>
<dbReference type="Proteomes" id="UP000317422">
    <property type="component" value="Unassembled WGS sequence"/>
</dbReference>
<reference evidence="2 3" key="1">
    <citation type="submission" date="2019-06" db="EMBL/GenBank/DDBJ databases">
        <title>Sequencing the genomes of 1000 actinobacteria strains.</title>
        <authorList>
            <person name="Klenk H.-P."/>
        </authorList>
    </citation>
    <scope>NUCLEOTIDE SEQUENCE [LARGE SCALE GENOMIC DNA]</scope>
    <source>
        <strain evidence="2 3">DSM 45015</strain>
    </source>
</reference>